<dbReference type="InterPro" id="IPR002173">
    <property type="entry name" value="Carboh/pur_kinase_PfkB_CS"/>
</dbReference>
<reference evidence="5 6" key="1">
    <citation type="submission" date="2022-03" db="EMBL/GenBank/DDBJ databases">
        <title>Novel taxa within the pig intestine.</title>
        <authorList>
            <person name="Wylensek D."/>
            <person name="Bishof K."/>
            <person name="Afrizal A."/>
            <person name="Clavel T."/>
        </authorList>
    </citation>
    <scope>NUCLEOTIDE SEQUENCE [LARGE SCALE GENOMIC DNA]</scope>
    <source>
        <strain evidence="5 6">CLA-KB-P66</strain>
    </source>
</reference>
<sequence>MQKKILSFGEIVWDIFENKKILGGAPFNFARFSRKFGADAYILSAVGKDENGAEVFNFMAREGMPSDFVQELEGEETGKVLVKIENNAPSYEICSPAAWDKIEITPQAVEFAASSNAIAFGTLAQRSDVSRQNLFKIIRSASKKCLKVFDANLRQNFYSKEIITSSLEIANILKINEEELPVISQMFSICGSQTECARKIFKMFNLNYLVLTRGADGHMIVCEDKEITGKSKVEKIVDTVGAGDAFTARFVSEILSGKTAEEASDAAAISAAKVCAKEL</sequence>
<dbReference type="PANTHER" id="PTHR43085:SF57">
    <property type="entry name" value="CARBOHYDRATE KINASE PFKB DOMAIN-CONTAINING PROTEIN"/>
    <property type="match status" value="1"/>
</dbReference>
<keyword evidence="3 5" id="KW-0418">Kinase</keyword>
<dbReference type="Gene3D" id="3.40.1190.20">
    <property type="match status" value="1"/>
</dbReference>
<feature type="domain" description="Carbohydrate kinase PfkB" evidence="4">
    <location>
        <begin position="8"/>
        <end position="277"/>
    </location>
</feature>
<evidence type="ECO:0000256" key="3">
    <source>
        <dbReference type="ARBA" id="ARBA00022777"/>
    </source>
</evidence>
<evidence type="ECO:0000256" key="2">
    <source>
        <dbReference type="ARBA" id="ARBA00022679"/>
    </source>
</evidence>
<organism evidence="5 6">
    <name type="scientific">Intestinicryptomonas porci</name>
    <dbReference type="NCBI Taxonomy" id="2926320"/>
    <lineage>
        <taxon>Bacteria</taxon>
        <taxon>Pseudomonadati</taxon>
        <taxon>Verrucomicrobiota</taxon>
        <taxon>Opitutia</taxon>
        <taxon>Opitutales</taxon>
        <taxon>Intestinicryptomonaceae</taxon>
        <taxon>Intestinicryptomonas</taxon>
    </lineage>
</organism>
<evidence type="ECO:0000256" key="1">
    <source>
        <dbReference type="ARBA" id="ARBA00010688"/>
    </source>
</evidence>
<dbReference type="EMBL" id="JALBUT010000007">
    <property type="protein sequence ID" value="MDX8415827.1"/>
    <property type="molecule type" value="Genomic_DNA"/>
</dbReference>
<dbReference type="SUPFAM" id="SSF53613">
    <property type="entry name" value="Ribokinase-like"/>
    <property type="match status" value="1"/>
</dbReference>
<accession>A0ABU4WK37</accession>
<dbReference type="RefSeq" id="WP_370397280.1">
    <property type="nucleotide sequence ID" value="NZ_JALBUT010000007.1"/>
</dbReference>
<evidence type="ECO:0000259" key="4">
    <source>
        <dbReference type="Pfam" id="PF00294"/>
    </source>
</evidence>
<dbReference type="GO" id="GO:0016301">
    <property type="term" value="F:kinase activity"/>
    <property type="evidence" value="ECO:0007669"/>
    <property type="project" value="UniProtKB-KW"/>
</dbReference>
<dbReference type="Proteomes" id="UP001275932">
    <property type="component" value="Unassembled WGS sequence"/>
</dbReference>
<keyword evidence="2" id="KW-0808">Transferase</keyword>
<evidence type="ECO:0000313" key="5">
    <source>
        <dbReference type="EMBL" id="MDX8415827.1"/>
    </source>
</evidence>
<protein>
    <submittedName>
        <fullName evidence="5">PfkB family carbohydrate kinase</fullName>
    </submittedName>
</protein>
<name>A0ABU4WK37_9BACT</name>
<dbReference type="InterPro" id="IPR011611">
    <property type="entry name" value="PfkB_dom"/>
</dbReference>
<comment type="similarity">
    <text evidence="1">Belongs to the carbohydrate kinase PfkB family.</text>
</comment>
<dbReference type="PROSITE" id="PS00583">
    <property type="entry name" value="PFKB_KINASES_1"/>
    <property type="match status" value="1"/>
</dbReference>
<gene>
    <name evidence="5" type="ORF">MOX91_06525</name>
</gene>
<proteinExistence type="inferred from homology"/>
<comment type="caution">
    <text evidence="5">The sequence shown here is derived from an EMBL/GenBank/DDBJ whole genome shotgun (WGS) entry which is preliminary data.</text>
</comment>
<keyword evidence="6" id="KW-1185">Reference proteome</keyword>
<dbReference type="InterPro" id="IPR029056">
    <property type="entry name" value="Ribokinase-like"/>
</dbReference>
<dbReference type="InterPro" id="IPR050306">
    <property type="entry name" value="PfkB_Carbo_kinase"/>
</dbReference>
<evidence type="ECO:0000313" key="6">
    <source>
        <dbReference type="Proteomes" id="UP001275932"/>
    </source>
</evidence>
<dbReference type="Pfam" id="PF00294">
    <property type="entry name" value="PfkB"/>
    <property type="match status" value="1"/>
</dbReference>
<dbReference type="PANTHER" id="PTHR43085">
    <property type="entry name" value="HEXOKINASE FAMILY MEMBER"/>
    <property type="match status" value="1"/>
</dbReference>